<dbReference type="Pfam" id="PF10358">
    <property type="entry name" value="NT-C2"/>
    <property type="match status" value="2"/>
</dbReference>
<protein>
    <recommendedName>
        <fullName evidence="2">C2 NT-type domain-containing protein</fullName>
    </recommendedName>
</protein>
<feature type="compositionally biased region" description="Low complexity" evidence="1">
    <location>
        <begin position="131"/>
        <end position="141"/>
    </location>
</feature>
<dbReference type="InParanoid" id="I2H8R4"/>
<dbReference type="HOGENOM" id="CLU_036649_0_0_1"/>
<feature type="domain" description="C2 NT-type" evidence="2">
    <location>
        <begin position="3"/>
        <end position="318"/>
    </location>
</feature>
<feature type="compositionally biased region" description="Polar residues" evidence="1">
    <location>
        <begin position="182"/>
        <end position="214"/>
    </location>
</feature>
<dbReference type="Proteomes" id="UP000002866">
    <property type="component" value="Chromosome 9"/>
</dbReference>
<dbReference type="EMBL" id="HE806324">
    <property type="protein sequence ID" value="CCH62766.1"/>
    <property type="molecule type" value="Genomic_DNA"/>
</dbReference>
<dbReference type="KEGG" id="tbl:TBLA_0I01070"/>
<feature type="region of interest" description="Disordered" evidence="1">
    <location>
        <begin position="128"/>
        <end position="148"/>
    </location>
</feature>
<feature type="compositionally biased region" description="Low complexity" evidence="1">
    <location>
        <begin position="43"/>
        <end position="52"/>
    </location>
</feature>
<reference evidence="3 4" key="1">
    <citation type="journal article" date="2011" name="Proc. Natl. Acad. Sci. U.S.A.">
        <title>Evolutionary erosion of yeast sex chromosomes by mating-type switching accidents.</title>
        <authorList>
            <person name="Gordon J.L."/>
            <person name="Armisen D."/>
            <person name="Proux-Wera E."/>
            <person name="Oheigeartaigh S.S."/>
            <person name="Byrne K.P."/>
            <person name="Wolfe K.H."/>
        </authorList>
    </citation>
    <scope>NUCLEOTIDE SEQUENCE [LARGE SCALE GENOMIC DNA]</scope>
    <source>
        <strain evidence="4">ATCC 34711 / CBS 6284 / DSM 70876 / NBRC 10599 / NRRL Y-10934 / UCD 77-7</strain>
    </source>
</reference>
<proteinExistence type="predicted"/>
<keyword evidence="4" id="KW-1185">Reference proteome</keyword>
<feature type="compositionally biased region" description="Polar residues" evidence="1">
    <location>
        <begin position="53"/>
        <end position="67"/>
    </location>
</feature>
<feature type="region of interest" description="Disordered" evidence="1">
    <location>
        <begin position="179"/>
        <end position="257"/>
    </location>
</feature>
<dbReference type="GeneID" id="14497944"/>
<dbReference type="InterPro" id="IPR019448">
    <property type="entry name" value="NT-C2"/>
</dbReference>
<feature type="compositionally biased region" description="Polar residues" evidence="1">
    <location>
        <begin position="220"/>
        <end position="229"/>
    </location>
</feature>
<dbReference type="OrthoDB" id="3365224at2759"/>
<feature type="compositionally biased region" description="Low complexity" evidence="1">
    <location>
        <begin position="230"/>
        <end position="253"/>
    </location>
</feature>
<organism evidence="3 4">
    <name type="scientific">Henningerozyma blattae (strain ATCC 34711 / CBS 6284 / DSM 70876 / NBRC 10599 / NRRL Y-10934 / UCD 77-7)</name>
    <name type="common">Yeast</name>
    <name type="synonym">Tetrapisispora blattae</name>
    <dbReference type="NCBI Taxonomy" id="1071380"/>
    <lineage>
        <taxon>Eukaryota</taxon>
        <taxon>Fungi</taxon>
        <taxon>Dikarya</taxon>
        <taxon>Ascomycota</taxon>
        <taxon>Saccharomycotina</taxon>
        <taxon>Saccharomycetes</taxon>
        <taxon>Saccharomycetales</taxon>
        <taxon>Saccharomycetaceae</taxon>
        <taxon>Henningerozyma</taxon>
    </lineage>
</organism>
<dbReference type="AlphaFoldDB" id="I2H8R4"/>
<name>I2H8R4_HENB6</name>
<gene>
    <name evidence="3" type="primary">TBLA0I01070</name>
    <name evidence="3" type="ORF">TBLA_0I01070</name>
</gene>
<dbReference type="RefSeq" id="XP_004182285.1">
    <property type="nucleotide sequence ID" value="XM_004182237.1"/>
</dbReference>
<dbReference type="FunCoup" id="I2H8R4">
    <property type="interactions" value="23"/>
</dbReference>
<evidence type="ECO:0000256" key="1">
    <source>
        <dbReference type="SAM" id="MobiDB-lite"/>
    </source>
</evidence>
<evidence type="ECO:0000259" key="2">
    <source>
        <dbReference type="PROSITE" id="PS51840"/>
    </source>
</evidence>
<dbReference type="PANTHER" id="PTHR21456">
    <property type="entry name" value="FAMILY WITH SEQUENCE SIMILARITY 102"/>
    <property type="match status" value="1"/>
</dbReference>
<sequence length="595" mass="66052">MFSNKNKSKRPKFLLHLRINELINIPQSTGFCYIKWHLKDGTGTSSHSLTTTNDSTNVSKSNHGTTPRATVLHHKAKWNYELEKPVQVKLQVDKNNNLASKTLRLEIFMEFLNENDNSSMYVKMKNSHLQNNSSNDSTNSSQPHVSSPIRQIKHAATTGSTPLGRSSSLRTDSSVNDHRNALNEQNLNKTQTTSTSNSIKKVLSSGSNTNQSKLSRTKSNHSATNEGSHNNALSKISSNNSNNTTVSSQSRNSMALRSASTTSTACINQKITGRLQLGVVTLNIADYVRDSEQPITNRFLLKNSKVNSILNITIKMELNRGSYEDFNIPTSFTSGQLPGSFHAGIGDILEESSTTLANSNGLTSPTSSFGQTPLGPFQHRSTLIHGVNGTSITSSITTTPNTISASMSPVVDSLYQKTFQLPWDPRPGEYTPRECVEDILRGGNGWAKNEKGINLIDLQALSLKEEEAEYYASAHYSWNVYHDHDHDIATSGKHLHNRHKNIGKSDNSPTTVTATTTATTANLVRANTTMNNNPNYNNSDSTKMNKYYNMNRREFIEKKNNLNETMLSRMRSPEDQLFGDDLRDTKSWSVTRIES</sequence>
<accession>I2H8R4</accession>
<feature type="region of interest" description="Disordered" evidence="1">
    <location>
        <begin position="43"/>
        <end position="67"/>
    </location>
</feature>
<evidence type="ECO:0000313" key="3">
    <source>
        <dbReference type="EMBL" id="CCH62766.1"/>
    </source>
</evidence>
<dbReference type="PANTHER" id="PTHR21456:SF1">
    <property type="entry name" value="C2 NT-TYPE DOMAIN-CONTAINING PROTEIN"/>
    <property type="match status" value="1"/>
</dbReference>
<dbReference type="PROSITE" id="PS51840">
    <property type="entry name" value="C2_NT"/>
    <property type="match status" value="1"/>
</dbReference>
<dbReference type="eggNOG" id="ENOG502R9IN">
    <property type="taxonomic scope" value="Eukaryota"/>
</dbReference>
<dbReference type="InterPro" id="IPR039931">
    <property type="entry name" value="EEIG1/2-like"/>
</dbReference>
<evidence type="ECO:0000313" key="4">
    <source>
        <dbReference type="Proteomes" id="UP000002866"/>
    </source>
</evidence>